<feature type="non-terminal residue" evidence="1">
    <location>
        <position position="1"/>
    </location>
</feature>
<feature type="non-terminal residue" evidence="1">
    <location>
        <position position="42"/>
    </location>
</feature>
<accession>A0A093GQT9</accession>
<proteinExistence type="predicted"/>
<name>A0A093GQT9_TYTAL</name>
<dbReference type="Proteomes" id="UP000054190">
    <property type="component" value="Unassembled WGS sequence"/>
</dbReference>
<sequence>LYEYAIDCHENELPFLRNPDVLVGESDLTALSYLHEAAVLNN</sequence>
<evidence type="ECO:0000313" key="1">
    <source>
        <dbReference type="EMBL" id="KFV43607.1"/>
    </source>
</evidence>
<organism evidence="1 2">
    <name type="scientific">Tyto alba</name>
    <name type="common">Barn owl</name>
    <dbReference type="NCBI Taxonomy" id="56313"/>
    <lineage>
        <taxon>Eukaryota</taxon>
        <taxon>Metazoa</taxon>
        <taxon>Chordata</taxon>
        <taxon>Craniata</taxon>
        <taxon>Vertebrata</taxon>
        <taxon>Euteleostomi</taxon>
        <taxon>Archelosauria</taxon>
        <taxon>Archosauria</taxon>
        <taxon>Dinosauria</taxon>
        <taxon>Saurischia</taxon>
        <taxon>Theropoda</taxon>
        <taxon>Coelurosauria</taxon>
        <taxon>Aves</taxon>
        <taxon>Neognathae</taxon>
        <taxon>Neoaves</taxon>
        <taxon>Telluraves</taxon>
        <taxon>Strigiformes</taxon>
        <taxon>Tytonidae</taxon>
        <taxon>Tyto</taxon>
    </lineage>
</organism>
<reference evidence="1 2" key="1">
    <citation type="submission" date="2014-04" db="EMBL/GenBank/DDBJ databases">
        <title>Genome evolution of avian class.</title>
        <authorList>
            <person name="Zhang G."/>
            <person name="Li C."/>
        </authorList>
    </citation>
    <scope>NUCLEOTIDE SEQUENCE [LARGE SCALE GENOMIC DNA]</scope>
    <source>
        <strain evidence="1">BGI_N341</strain>
    </source>
</reference>
<gene>
    <name evidence="1" type="ORF">N341_05335</name>
</gene>
<evidence type="ECO:0000313" key="2">
    <source>
        <dbReference type="Proteomes" id="UP000054190"/>
    </source>
</evidence>
<protein>
    <submittedName>
        <fullName evidence="1">Unconventional myosin-Vb</fullName>
    </submittedName>
</protein>
<dbReference type="EMBL" id="KK371064">
    <property type="protein sequence ID" value="KFV43607.1"/>
    <property type="molecule type" value="Genomic_DNA"/>
</dbReference>
<keyword evidence="2" id="KW-1185">Reference proteome</keyword>
<dbReference type="AlphaFoldDB" id="A0A093GQT9"/>